<evidence type="ECO:0000256" key="3">
    <source>
        <dbReference type="ARBA" id="ARBA00006716"/>
    </source>
</evidence>
<evidence type="ECO:0000313" key="7">
    <source>
        <dbReference type="Proteomes" id="UP001306508"/>
    </source>
</evidence>
<organism evidence="6 7">
    <name type="scientific">Arxiozyma heterogenica</name>
    <dbReference type="NCBI Taxonomy" id="278026"/>
    <lineage>
        <taxon>Eukaryota</taxon>
        <taxon>Fungi</taxon>
        <taxon>Dikarya</taxon>
        <taxon>Ascomycota</taxon>
        <taxon>Saccharomycotina</taxon>
        <taxon>Saccharomycetes</taxon>
        <taxon>Saccharomycetales</taxon>
        <taxon>Saccharomycetaceae</taxon>
        <taxon>Arxiozyma</taxon>
    </lineage>
</organism>
<reference evidence="7" key="1">
    <citation type="submission" date="2023-07" db="EMBL/GenBank/DDBJ databases">
        <title>A draft genome of Kazachstania heterogenica Y-27499.</title>
        <authorList>
            <person name="Donic C."/>
            <person name="Kralova J.S."/>
            <person name="Fidel L."/>
            <person name="Ben-Dor S."/>
            <person name="Jung S."/>
        </authorList>
    </citation>
    <scope>NUCLEOTIDE SEQUENCE [LARGE SCALE GENOMIC DNA]</scope>
    <source>
        <strain evidence="7">Y27499</strain>
    </source>
</reference>
<dbReference type="Proteomes" id="UP001306508">
    <property type="component" value="Unassembled WGS sequence"/>
</dbReference>
<dbReference type="AlphaFoldDB" id="A0AAN8A8Z8"/>
<dbReference type="InterPro" id="IPR031415">
    <property type="entry name" value="Rrg8"/>
</dbReference>
<sequence length="187" mass="21557">MEWILASPVRFDRISKTRLPNLLLSQVSLDMKNKKISLDQMKHSIGQHSYILNSLNLIHKNIKAPVNVVPLHILSSNKINLSTLKMNISELLESYRAEVIEMLTKQLTGLKPTPNSDVKLVYDKRNVKKTVFWGKDPNGNTVLCFNLSLLNNYESLHKAWKQDSITIFSKENLNLLIQIYRALKFLE</sequence>
<comment type="function">
    <text evidence="1">Required for respiratory activity and maintenance and expression of the mitochondrial genome.</text>
</comment>
<accession>A0AAN8A8Z8</accession>
<proteinExistence type="inferred from homology"/>
<evidence type="ECO:0000256" key="5">
    <source>
        <dbReference type="ARBA" id="ARBA00023128"/>
    </source>
</evidence>
<dbReference type="GO" id="GO:0005739">
    <property type="term" value="C:mitochondrion"/>
    <property type="evidence" value="ECO:0007669"/>
    <property type="project" value="UniProtKB-SubCell"/>
</dbReference>
<evidence type="ECO:0000256" key="1">
    <source>
        <dbReference type="ARBA" id="ARBA00003548"/>
    </source>
</evidence>
<dbReference type="Pfam" id="PF17068">
    <property type="entry name" value="RRG8"/>
    <property type="match status" value="1"/>
</dbReference>
<comment type="similarity">
    <text evidence="3">Belongs to the RRG8 family.</text>
</comment>
<evidence type="ECO:0000256" key="2">
    <source>
        <dbReference type="ARBA" id="ARBA00004173"/>
    </source>
</evidence>
<gene>
    <name evidence="6" type="ORF">RI543_002339</name>
</gene>
<dbReference type="EMBL" id="JAWIZZ010000043">
    <property type="protein sequence ID" value="KAK5780300.1"/>
    <property type="molecule type" value="Genomic_DNA"/>
</dbReference>
<name>A0AAN8A8Z8_9SACH</name>
<evidence type="ECO:0000313" key="6">
    <source>
        <dbReference type="EMBL" id="KAK5780300.1"/>
    </source>
</evidence>
<comment type="subcellular location">
    <subcellularLocation>
        <location evidence="2">Mitochondrion</location>
    </subcellularLocation>
</comment>
<keyword evidence="5" id="KW-0496">Mitochondrion</keyword>
<evidence type="ECO:0000256" key="4">
    <source>
        <dbReference type="ARBA" id="ARBA00013944"/>
    </source>
</evidence>
<comment type="caution">
    <text evidence="6">The sequence shown here is derived from an EMBL/GenBank/DDBJ whole genome shotgun (WGS) entry which is preliminary data.</text>
</comment>
<keyword evidence="7" id="KW-1185">Reference proteome</keyword>
<protein>
    <recommendedName>
        <fullName evidence="4">Required for respiratory growth protein 8, mitochondrial</fullName>
    </recommendedName>
</protein>